<proteinExistence type="inferred from homology"/>
<dbReference type="PANTHER" id="PTHR35401:SF2">
    <property type="entry name" value="ABC-TYPE TRANSPORT SYSTEM"/>
    <property type="match status" value="1"/>
</dbReference>
<organism evidence="3 4">
    <name type="scientific">Marinomonas polaris DSM 16579</name>
    <dbReference type="NCBI Taxonomy" id="1122206"/>
    <lineage>
        <taxon>Bacteria</taxon>
        <taxon>Pseudomonadati</taxon>
        <taxon>Pseudomonadota</taxon>
        <taxon>Gammaproteobacteria</taxon>
        <taxon>Oceanospirillales</taxon>
        <taxon>Oceanospirillaceae</taxon>
        <taxon>Marinomonas</taxon>
    </lineage>
</organism>
<evidence type="ECO:0000313" key="3">
    <source>
        <dbReference type="EMBL" id="SHF57284.1"/>
    </source>
</evidence>
<dbReference type="InterPro" id="IPR014795">
    <property type="entry name" value="TacA_1-like"/>
</dbReference>
<dbReference type="RefSeq" id="WP_072839767.1">
    <property type="nucleotide sequence ID" value="NZ_FQVF01000009.1"/>
</dbReference>
<protein>
    <submittedName>
        <fullName evidence="3">Uncharacterized conserved protein, DUF1778 family</fullName>
    </submittedName>
</protein>
<comment type="similarity">
    <text evidence="2">Belongs to the TacA antitoxin family.</text>
</comment>
<reference evidence="4" key="1">
    <citation type="submission" date="2016-11" db="EMBL/GenBank/DDBJ databases">
        <authorList>
            <person name="Varghese N."/>
            <person name="Submissions S."/>
        </authorList>
    </citation>
    <scope>NUCLEOTIDE SEQUENCE [LARGE SCALE GENOMIC DNA]</scope>
    <source>
        <strain evidence="4">DSM 16579</strain>
    </source>
</reference>
<evidence type="ECO:0000313" key="4">
    <source>
        <dbReference type="Proteomes" id="UP000184517"/>
    </source>
</evidence>
<gene>
    <name evidence="3" type="ORF">SAMN02745753_02224</name>
</gene>
<keyword evidence="4" id="KW-1185">Reference proteome</keyword>
<dbReference type="OrthoDB" id="6105455at2"/>
<sequence>MTISHVQENVRLVARAPKEVQEIITNAAELSGASMSQFMIDAALERAKEVVERNRLLTLSMEGANRFFEALDNPPEIQHLDDAYKALKDYENGTVTFERKPQSKTL</sequence>
<dbReference type="Gene3D" id="1.20.5.780">
    <property type="entry name" value="Single helix bin"/>
    <property type="match status" value="1"/>
</dbReference>
<keyword evidence="1" id="KW-1277">Toxin-antitoxin system</keyword>
<dbReference type="EMBL" id="FQVF01000009">
    <property type="protein sequence ID" value="SHF57284.1"/>
    <property type="molecule type" value="Genomic_DNA"/>
</dbReference>
<dbReference type="STRING" id="1122206.SAMN02745753_02224"/>
<dbReference type="GO" id="GO:0006355">
    <property type="term" value="P:regulation of DNA-templated transcription"/>
    <property type="evidence" value="ECO:0007669"/>
    <property type="project" value="InterPro"/>
</dbReference>
<dbReference type="InterPro" id="IPR010985">
    <property type="entry name" value="Ribbon_hlx_hlx"/>
</dbReference>
<accession>A0A1M5CRB3</accession>
<dbReference type="PANTHER" id="PTHR35401">
    <property type="entry name" value="COPG FAMILY HELIX-TURN-HELIX PROTEIN-RELATED-RELATED"/>
    <property type="match status" value="1"/>
</dbReference>
<dbReference type="Pfam" id="PF08681">
    <property type="entry name" value="TacA1"/>
    <property type="match status" value="1"/>
</dbReference>
<name>A0A1M5CRB3_9GAMM</name>
<dbReference type="Proteomes" id="UP000184517">
    <property type="component" value="Unassembled WGS sequence"/>
</dbReference>
<dbReference type="AlphaFoldDB" id="A0A1M5CRB3"/>
<evidence type="ECO:0000256" key="2">
    <source>
        <dbReference type="ARBA" id="ARBA00049988"/>
    </source>
</evidence>
<evidence type="ECO:0000256" key="1">
    <source>
        <dbReference type="ARBA" id="ARBA00022649"/>
    </source>
</evidence>
<dbReference type="SUPFAM" id="SSF47598">
    <property type="entry name" value="Ribbon-helix-helix"/>
    <property type="match status" value="1"/>
</dbReference>